<proteinExistence type="predicted"/>
<name>A0A4R7NQT8_9GAMM</name>
<dbReference type="Pfam" id="PF05901">
    <property type="entry name" value="Excalibur"/>
    <property type="match status" value="1"/>
</dbReference>
<dbReference type="SMART" id="SM00894">
    <property type="entry name" value="Excalibur"/>
    <property type="match status" value="1"/>
</dbReference>
<feature type="region of interest" description="Disordered" evidence="1">
    <location>
        <begin position="51"/>
        <end position="70"/>
    </location>
</feature>
<evidence type="ECO:0000259" key="3">
    <source>
        <dbReference type="SMART" id="SM00894"/>
    </source>
</evidence>
<feature type="chain" id="PRO_5020581495" evidence="2">
    <location>
        <begin position="19"/>
        <end position="109"/>
    </location>
</feature>
<evidence type="ECO:0000256" key="2">
    <source>
        <dbReference type="SAM" id="SignalP"/>
    </source>
</evidence>
<keyword evidence="5" id="KW-1185">Reference proteome</keyword>
<comment type="caution">
    <text evidence="4">The sequence shown here is derived from an EMBL/GenBank/DDBJ whole genome shotgun (WGS) entry which is preliminary data.</text>
</comment>
<dbReference type="NCBIfam" id="NF033223">
    <property type="entry name" value="YHYH_alt"/>
    <property type="match status" value="1"/>
</dbReference>
<feature type="domain" description="Excalibur calcium-binding" evidence="3">
    <location>
        <begin position="67"/>
        <end position="103"/>
    </location>
</feature>
<evidence type="ECO:0000256" key="1">
    <source>
        <dbReference type="SAM" id="MobiDB-lite"/>
    </source>
</evidence>
<evidence type="ECO:0000313" key="5">
    <source>
        <dbReference type="Proteomes" id="UP000295341"/>
    </source>
</evidence>
<dbReference type="RefSeq" id="WP_133883980.1">
    <property type="nucleotide sequence ID" value="NZ_MWIN01000016.1"/>
</dbReference>
<reference evidence="4 5" key="1">
    <citation type="submission" date="2019-03" db="EMBL/GenBank/DDBJ databases">
        <title>Genomic Encyclopedia of Type Strains, Phase IV (KMG-IV): sequencing the most valuable type-strain genomes for metagenomic binning, comparative biology and taxonomic classification.</title>
        <authorList>
            <person name="Goeker M."/>
        </authorList>
    </citation>
    <scope>NUCLEOTIDE SEQUENCE [LARGE SCALE GENOMIC DNA]</scope>
    <source>
        <strain evidence="4 5">DSM 26377</strain>
    </source>
</reference>
<protein>
    <submittedName>
        <fullName evidence="4">Excalibur calcium-binding domain-containing protein</fullName>
    </submittedName>
</protein>
<dbReference type="InterPro" id="IPR047773">
    <property type="entry name" value="YHYH_dom_bact"/>
</dbReference>
<accession>A0A4R7NQT8</accession>
<dbReference type="AlphaFoldDB" id="A0A4R7NQT8"/>
<dbReference type="EMBL" id="SOBT01000013">
    <property type="protein sequence ID" value="TDU23313.1"/>
    <property type="molecule type" value="Genomic_DNA"/>
</dbReference>
<dbReference type="InterPro" id="IPR008613">
    <property type="entry name" value="Excalibur_Ca-bd_domain"/>
</dbReference>
<dbReference type="OrthoDB" id="5366081at2"/>
<organism evidence="4 5">
    <name type="scientific">Panacagrimonas perspica</name>
    <dbReference type="NCBI Taxonomy" id="381431"/>
    <lineage>
        <taxon>Bacteria</taxon>
        <taxon>Pseudomonadati</taxon>
        <taxon>Pseudomonadota</taxon>
        <taxon>Gammaproteobacteria</taxon>
        <taxon>Nevskiales</taxon>
        <taxon>Nevskiaceae</taxon>
        <taxon>Panacagrimonas</taxon>
    </lineage>
</organism>
<feature type="region of interest" description="Disordered" evidence="1">
    <location>
        <begin position="78"/>
        <end position="109"/>
    </location>
</feature>
<evidence type="ECO:0000313" key="4">
    <source>
        <dbReference type="EMBL" id="TDU23313.1"/>
    </source>
</evidence>
<dbReference type="Proteomes" id="UP000295341">
    <property type="component" value="Unassembled WGS sequence"/>
</dbReference>
<sequence>MRTLLALLVIAIAGEAFSHGGGLDKNGCHTNRKTGDYHCHRGGPAAALIQSEPSERASSSRPQPAGAFRNCDAARAAGAAPISRGEPGYGSHLDRDNDGIACEPYRGRR</sequence>
<feature type="signal peptide" evidence="2">
    <location>
        <begin position="1"/>
        <end position="18"/>
    </location>
</feature>
<keyword evidence="2" id="KW-0732">Signal</keyword>
<gene>
    <name evidence="4" type="ORF">DFR24_4838</name>
</gene>